<comment type="subcellular location">
    <subcellularLocation>
        <location evidence="1">Membrane</location>
    </subcellularLocation>
</comment>
<evidence type="ECO:0000256" key="1">
    <source>
        <dbReference type="ARBA" id="ARBA00004370"/>
    </source>
</evidence>
<dbReference type="PANTHER" id="PTHR34220">
    <property type="entry name" value="SENSOR HISTIDINE KINASE YPDA"/>
    <property type="match status" value="1"/>
</dbReference>
<keyword evidence="3" id="KW-0808">Transferase</keyword>
<dbReference type="Proteomes" id="UP000248057">
    <property type="component" value="Unassembled WGS sequence"/>
</dbReference>
<dbReference type="Pfam" id="PF02518">
    <property type="entry name" value="HATPase_c"/>
    <property type="match status" value="1"/>
</dbReference>
<dbReference type="SMART" id="SM00304">
    <property type="entry name" value="HAMP"/>
    <property type="match status" value="1"/>
</dbReference>
<feature type="transmembrane region" description="Helical" evidence="5">
    <location>
        <begin position="317"/>
        <end position="342"/>
    </location>
</feature>
<dbReference type="InterPro" id="IPR036890">
    <property type="entry name" value="HATPase_C_sf"/>
</dbReference>
<dbReference type="SUPFAM" id="SSF158472">
    <property type="entry name" value="HAMP domain-like"/>
    <property type="match status" value="1"/>
</dbReference>
<dbReference type="PANTHER" id="PTHR34220:SF7">
    <property type="entry name" value="SENSOR HISTIDINE KINASE YPDA"/>
    <property type="match status" value="1"/>
</dbReference>
<proteinExistence type="predicted"/>
<dbReference type="GeneID" id="86064145"/>
<dbReference type="InterPro" id="IPR003594">
    <property type="entry name" value="HATPase_dom"/>
</dbReference>
<keyword evidence="4 7" id="KW-0418">Kinase</keyword>
<organism evidence="7 8">
    <name type="scientific">Hungatella effluvii</name>
    <dbReference type="NCBI Taxonomy" id="1096246"/>
    <lineage>
        <taxon>Bacteria</taxon>
        <taxon>Bacillati</taxon>
        <taxon>Bacillota</taxon>
        <taxon>Clostridia</taxon>
        <taxon>Lachnospirales</taxon>
        <taxon>Lachnospiraceae</taxon>
        <taxon>Hungatella</taxon>
    </lineage>
</organism>
<dbReference type="RefSeq" id="WP_110325271.1">
    <property type="nucleotide sequence ID" value="NZ_QJKD01000017.1"/>
</dbReference>
<evidence type="ECO:0000259" key="6">
    <source>
        <dbReference type="PROSITE" id="PS50885"/>
    </source>
</evidence>
<keyword evidence="5" id="KW-1133">Transmembrane helix</keyword>
<dbReference type="PROSITE" id="PS50885">
    <property type="entry name" value="HAMP"/>
    <property type="match status" value="1"/>
</dbReference>
<dbReference type="GO" id="GO:0000155">
    <property type="term" value="F:phosphorelay sensor kinase activity"/>
    <property type="evidence" value="ECO:0007669"/>
    <property type="project" value="InterPro"/>
</dbReference>
<name>A0A2V3XX83_9FIRM</name>
<evidence type="ECO:0000256" key="3">
    <source>
        <dbReference type="ARBA" id="ARBA00022679"/>
    </source>
</evidence>
<dbReference type="CDD" id="cd06225">
    <property type="entry name" value="HAMP"/>
    <property type="match status" value="1"/>
</dbReference>
<dbReference type="Pfam" id="PF06580">
    <property type="entry name" value="His_kinase"/>
    <property type="match status" value="1"/>
</dbReference>
<dbReference type="InterPro" id="IPR050640">
    <property type="entry name" value="Bact_2-comp_sensor_kinase"/>
</dbReference>
<reference evidence="7 8" key="1">
    <citation type="submission" date="2018-05" db="EMBL/GenBank/DDBJ databases">
        <title>Genomic Encyclopedia of Type Strains, Phase IV (KMG-IV): sequencing the most valuable type-strain genomes for metagenomic binning, comparative biology and taxonomic classification.</title>
        <authorList>
            <person name="Goeker M."/>
        </authorList>
    </citation>
    <scope>NUCLEOTIDE SEQUENCE [LARGE SCALE GENOMIC DNA]</scope>
    <source>
        <strain evidence="7 8">DSM 24995</strain>
    </source>
</reference>
<comment type="caution">
    <text evidence="7">The sequence shown here is derived from an EMBL/GenBank/DDBJ whole genome shotgun (WGS) entry which is preliminary data.</text>
</comment>
<protein>
    <submittedName>
        <fullName evidence="7">Two-component system sensor histidine kinase YesM</fullName>
    </submittedName>
</protein>
<sequence length="629" mass="72307">MRGWNEIRSRISDSIREMKHAAPKGSGRRLSYMKRYFLKMLLLIIILVGVLVFMMTRFSKSVVGDEIISLHRSILNQTIRQPAETIRSLKESLEKITENTRVIDWIVGGEGDTEEIDAYIRDEIYGNYKKGNKFRIYIYDLDELRYASDSPELPEEEAREALKQAALLEQKNPKDNRYLGGPLQSGQEQGLYRHSFYLTQPIKDLLSGSVCGYALMQFSEVVLYDSYSDMIEKDRDYCIVDAEGIVLSGKNKNHIGLPYQKNDIVIQNREALGSGYGISKAFPDNVYFYENISGTEWFLLENADIHHLFAPIDRMTFFSFLLLAVFAVCFLPVTAVSLRVILKPIDAIKNKMDMVARGELQARIEEAEKGKGELSEIADSFNYMVGKLESQVDEIGVMERKKHLLQLDFLQTQINPHFIYNTLSSIRFYVEMGKNEAAEKMLIDFSKILRKTLSSSEKMISLREERETLLYYIDLQKARYRDRFEVEFDMPENTLSCIVPDFILQPIVENAIFYSLQKKQVCHIVIRSYLDADVHLTESNFQTRPRTLCISVKDDGIGMDEDKLSTVLDKGMNMNKVGLRNVNERLKLNFGEEYGIRILSEEGVGTEVILSMPVNMRGKNLDENTDSGR</sequence>
<accession>A0A2V3XX83</accession>
<keyword evidence="8" id="KW-1185">Reference proteome</keyword>
<feature type="domain" description="HAMP" evidence="6">
    <location>
        <begin position="339"/>
        <end position="393"/>
    </location>
</feature>
<dbReference type="Gene3D" id="6.10.340.10">
    <property type="match status" value="1"/>
</dbReference>
<evidence type="ECO:0000256" key="5">
    <source>
        <dbReference type="SAM" id="Phobius"/>
    </source>
</evidence>
<evidence type="ECO:0000256" key="2">
    <source>
        <dbReference type="ARBA" id="ARBA00022553"/>
    </source>
</evidence>
<gene>
    <name evidence="7" type="ORF">DFR60_11779</name>
</gene>
<dbReference type="AlphaFoldDB" id="A0A2V3XX83"/>
<keyword evidence="5" id="KW-0472">Membrane</keyword>
<evidence type="ECO:0000256" key="4">
    <source>
        <dbReference type="ARBA" id="ARBA00022777"/>
    </source>
</evidence>
<dbReference type="InterPro" id="IPR010559">
    <property type="entry name" value="Sig_transdc_His_kin_internal"/>
</dbReference>
<keyword evidence="2" id="KW-0597">Phosphoprotein</keyword>
<dbReference type="Pfam" id="PF00672">
    <property type="entry name" value="HAMP"/>
    <property type="match status" value="1"/>
</dbReference>
<dbReference type="Gene3D" id="3.30.565.10">
    <property type="entry name" value="Histidine kinase-like ATPase, C-terminal domain"/>
    <property type="match status" value="1"/>
</dbReference>
<evidence type="ECO:0000313" key="8">
    <source>
        <dbReference type="Proteomes" id="UP000248057"/>
    </source>
</evidence>
<dbReference type="SUPFAM" id="SSF55874">
    <property type="entry name" value="ATPase domain of HSP90 chaperone/DNA topoisomerase II/histidine kinase"/>
    <property type="match status" value="1"/>
</dbReference>
<evidence type="ECO:0000313" key="7">
    <source>
        <dbReference type="EMBL" id="PXX48495.1"/>
    </source>
</evidence>
<dbReference type="GO" id="GO:0016020">
    <property type="term" value="C:membrane"/>
    <property type="evidence" value="ECO:0007669"/>
    <property type="project" value="UniProtKB-SubCell"/>
</dbReference>
<dbReference type="InterPro" id="IPR003660">
    <property type="entry name" value="HAMP_dom"/>
</dbReference>
<dbReference type="EMBL" id="QJKD01000017">
    <property type="protein sequence ID" value="PXX48495.1"/>
    <property type="molecule type" value="Genomic_DNA"/>
</dbReference>
<keyword evidence="5" id="KW-0812">Transmembrane</keyword>